<dbReference type="SUPFAM" id="SSF64182">
    <property type="entry name" value="DHH phosphoesterases"/>
    <property type="match status" value="1"/>
</dbReference>
<dbReference type="Gene3D" id="3.10.310.20">
    <property type="entry name" value="DHHA2 domain"/>
    <property type="match status" value="1"/>
</dbReference>
<dbReference type="GO" id="GO:0004309">
    <property type="term" value="F:exopolyphosphatase activity"/>
    <property type="evidence" value="ECO:0007669"/>
    <property type="project" value="TreeGrafter"/>
</dbReference>
<dbReference type="InterPro" id="IPR004097">
    <property type="entry name" value="DHHA2"/>
</dbReference>
<keyword evidence="4" id="KW-1185">Reference proteome</keyword>
<accession>A0A482VLY5</accession>
<protein>
    <recommendedName>
        <fullName evidence="2">DHHA2 domain-containing protein</fullName>
    </recommendedName>
</protein>
<dbReference type="Proteomes" id="UP000292052">
    <property type="component" value="Unassembled WGS sequence"/>
</dbReference>
<evidence type="ECO:0000259" key="2">
    <source>
        <dbReference type="SMART" id="SM01131"/>
    </source>
</evidence>
<dbReference type="GO" id="GO:0005737">
    <property type="term" value="C:cytoplasm"/>
    <property type="evidence" value="ECO:0007669"/>
    <property type="project" value="InterPro"/>
</dbReference>
<evidence type="ECO:0000313" key="4">
    <source>
        <dbReference type="Proteomes" id="UP000292052"/>
    </source>
</evidence>
<dbReference type="OrthoDB" id="374045at2759"/>
<dbReference type="AlphaFoldDB" id="A0A482VLY5"/>
<dbReference type="PANTHER" id="PTHR12112:SF39">
    <property type="entry name" value="EG:152A3.5 PROTEIN (FBGN0003116_PN PROTEIN)"/>
    <property type="match status" value="1"/>
</dbReference>
<dbReference type="Gene3D" id="3.90.1640.10">
    <property type="entry name" value="inorganic pyrophosphatase (n-terminal core)"/>
    <property type="match status" value="1"/>
</dbReference>
<organism evidence="3 4">
    <name type="scientific">Asbolus verrucosus</name>
    <name type="common">Desert ironclad beetle</name>
    <dbReference type="NCBI Taxonomy" id="1661398"/>
    <lineage>
        <taxon>Eukaryota</taxon>
        <taxon>Metazoa</taxon>
        <taxon>Ecdysozoa</taxon>
        <taxon>Arthropoda</taxon>
        <taxon>Hexapoda</taxon>
        <taxon>Insecta</taxon>
        <taxon>Pterygota</taxon>
        <taxon>Neoptera</taxon>
        <taxon>Endopterygota</taxon>
        <taxon>Coleoptera</taxon>
        <taxon>Polyphaga</taxon>
        <taxon>Cucujiformia</taxon>
        <taxon>Tenebrionidae</taxon>
        <taxon>Pimeliinae</taxon>
        <taxon>Asbolus</taxon>
    </lineage>
</organism>
<dbReference type="EMBL" id="QDEB01088577">
    <property type="protein sequence ID" value="RZC33459.1"/>
    <property type="molecule type" value="Genomic_DNA"/>
</dbReference>
<reference evidence="3 4" key="1">
    <citation type="submission" date="2017-03" db="EMBL/GenBank/DDBJ databases">
        <title>Genome of the blue death feigning beetle - Asbolus verrucosus.</title>
        <authorList>
            <person name="Rider S.D."/>
        </authorList>
    </citation>
    <scope>NUCLEOTIDE SEQUENCE [LARGE SCALE GENOMIC DNA]</scope>
    <source>
        <strain evidence="3">Butters</strain>
        <tissue evidence="3">Head and leg muscle</tissue>
    </source>
</reference>
<comment type="caution">
    <text evidence="3">The sequence shown here is derived from an EMBL/GenBank/DDBJ whole genome shotgun (WGS) entry which is preliminary data.</text>
</comment>
<feature type="domain" description="DHHA2" evidence="2">
    <location>
        <begin position="162"/>
        <end position="303"/>
    </location>
</feature>
<evidence type="ECO:0000256" key="1">
    <source>
        <dbReference type="ARBA" id="ARBA00010331"/>
    </source>
</evidence>
<evidence type="ECO:0000313" key="3">
    <source>
        <dbReference type="EMBL" id="RZC33459.1"/>
    </source>
</evidence>
<gene>
    <name evidence="3" type="ORF">BDFB_003723</name>
</gene>
<dbReference type="STRING" id="1661398.A0A482VLY5"/>
<sequence>MNVYAKYFPLRTESCYILKKCGIDPNMLVFKDQVEYTNILNRNVETTIVDHHVLSQHDKILEKTVVQIFDHRPINSVEICKNPILKKTIKIVGSCSTLITNEIISSKLPLLCRELSYLLYATIIYDTIGLDKDCGKTFDEDIAAAEHLEKILKPTQSRKELFEELWKIHNDTSNLSTKELLYRDLKVVQGVPIPGLPLLVEDYLKRSDAEVAIKSFAEEYDCKNVVLIGIDASKEVKRDVAIYFTNAGFKDALITTLKGSKDVAGSDLLLTEIPTKHENVVCFRQGNIKLTRKFILPLVNEAARRFFTDR</sequence>
<dbReference type="SMART" id="SM01131">
    <property type="entry name" value="DHHA2"/>
    <property type="match status" value="1"/>
</dbReference>
<dbReference type="PANTHER" id="PTHR12112">
    <property type="entry name" value="BNIP - RELATED"/>
    <property type="match status" value="1"/>
</dbReference>
<dbReference type="InterPro" id="IPR038222">
    <property type="entry name" value="DHHA2_dom_sf"/>
</dbReference>
<proteinExistence type="inferred from homology"/>
<comment type="similarity">
    <text evidence="1">Belongs to the PPase class C family. Prune subfamily.</text>
</comment>
<dbReference type="Pfam" id="PF02833">
    <property type="entry name" value="DHHA2"/>
    <property type="match status" value="1"/>
</dbReference>
<dbReference type="InterPro" id="IPR038763">
    <property type="entry name" value="DHH_sf"/>
</dbReference>
<name>A0A482VLY5_ASBVE</name>